<dbReference type="PANTHER" id="PTHR42973">
    <property type="entry name" value="BINDING OXIDOREDUCTASE, PUTATIVE (AFU_ORTHOLOGUE AFUA_1G17690)-RELATED"/>
    <property type="match status" value="1"/>
</dbReference>
<accession>A0A542ZNU3</accession>
<evidence type="ECO:0000256" key="2">
    <source>
        <dbReference type="ARBA" id="ARBA00005466"/>
    </source>
</evidence>
<name>A0A542ZNU3_RARFA</name>
<dbReference type="InterPro" id="IPR006094">
    <property type="entry name" value="Oxid_FAD_bind_N"/>
</dbReference>
<comment type="caution">
    <text evidence="8">The sequence shown here is derived from an EMBL/GenBank/DDBJ whole genome shotgun (WGS) entry which is preliminary data.</text>
</comment>
<dbReference type="InterPro" id="IPR016167">
    <property type="entry name" value="FAD-bd_PCMH_sub1"/>
</dbReference>
<feature type="domain" description="FAD-binding PCMH-type" evidence="7">
    <location>
        <begin position="49"/>
        <end position="217"/>
    </location>
</feature>
<evidence type="ECO:0000313" key="9">
    <source>
        <dbReference type="Proteomes" id="UP000315389"/>
    </source>
</evidence>
<evidence type="ECO:0000256" key="3">
    <source>
        <dbReference type="ARBA" id="ARBA00022630"/>
    </source>
</evidence>
<dbReference type="InterPro" id="IPR050416">
    <property type="entry name" value="FAD-linked_Oxidoreductase"/>
</dbReference>
<dbReference type="InterPro" id="IPR036318">
    <property type="entry name" value="FAD-bd_PCMH-like_sf"/>
</dbReference>
<keyword evidence="5" id="KW-0560">Oxidoreductase</keyword>
<comment type="cofactor">
    <cofactor evidence="1">
        <name>FAD</name>
        <dbReference type="ChEBI" id="CHEBI:57692"/>
    </cofactor>
</comment>
<dbReference type="RefSeq" id="WP_170222669.1">
    <property type="nucleotide sequence ID" value="NZ_BAAASV010000002.1"/>
</dbReference>
<gene>
    <name evidence="8" type="ORF">FB461_1644</name>
</gene>
<reference evidence="8 9" key="1">
    <citation type="submission" date="2019-06" db="EMBL/GenBank/DDBJ databases">
        <title>Sequencing the genomes of 1000 actinobacteria strains.</title>
        <authorList>
            <person name="Klenk H.-P."/>
        </authorList>
    </citation>
    <scope>NUCLEOTIDE SEQUENCE [LARGE SCALE GENOMIC DNA]</scope>
    <source>
        <strain evidence="8 9">DSM 4813</strain>
    </source>
</reference>
<evidence type="ECO:0000256" key="5">
    <source>
        <dbReference type="ARBA" id="ARBA00023002"/>
    </source>
</evidence>
<organism evidence="8 9">
    <name type="scientific">Rarobacter faecitabidus</name>
    <dbReference type="NCBI Taxonomy" id="13243"/>
    <lineage>
        <taxon>Bacteria</taxon>
        <taxon>Bacillati</taxon>
        <taxon>Actinomycetota</taxon>
        <taxon>Actinomycetes</taxon>
        <taxon>Micrococcales</taxon>
        <taxon>Rarobacteraceae</taxon>
        <taxon>Rarobacter</taxon>
    </lineage>
</organism>
<dbReference type="PANTHER" id="PTHR42973:SF39">
    <property type="entry name" value="FAD-BINDING PCMH-TYPE DOMAIN-CONTAINING PROTEIN"/>
    <property type="match status" value="1"/>
</dbReference>
<feature type="region of interest" description="Disordered" evidence="6">
    <location>
        <begin position="1"/>
        <end position="31"/>
    </location>
</feature>
<evidence type="ECO:0000256" key="4">
    <source>
        <dbReference type="ARBA" id="ARBA00022827"/>
    </source>
</evidence>
<proteinExistence type="inferred from homology"/>
<evidence type="ECO:0000256" key="6">
    <source>
        <dbReference type="SAM" id="MobiDB-lite"/>
    </source>
</evidence>
<evidence type="ECO:0000313" key="8">
    <source>
        <dbReference type="EMBL" id="TQL62012.1"/>
    </source>
</evidence>
<dbReference type="Proteomes" id="UP000315389">
    <property type="component" value="Unassembled WGS sequence"/>
</dbReference>
<dbReference type="PROSITE" id="PS51387">
    <property type="entry name" value="FAD_PCMH"/>
    <property type="match status" value="1"/>
</dbReference>
<protein>
    <submittedName>
        <fullName evidence="8">FAD/FMN-containing dehydrogenase</fullName>
    </submittedName>
</protein>
<dbReference type="EMBL" id="VFOS01000002">
    <property type="protein sequence ID" value="TQL62012.1"/>
    <property type="molecule type" value="Genomic_DNA"/>
</dbReference>
<evidence type="ECO:0000256" key="1">
    <source>
        <dbReference type="ARBA" id="ARBA00001974"/>
    </source>
</evidence>
<dbReference type="SUPFAM" id="SSF56176">
    <property type="entry name" value="FAD-binding/transporter-associated domain-like"/>
    <property type="match status" value="1"/>
</dbReference>
<keyword evidence="9" id="KW-1185">Reference proteome</keyword>
<evidence type="ECO:0000259" key="7">
    <source>
        <dbReference type="PROSITE" id="PS51387"/>
    </source>
</evidence>
<dbReference type="GO" id="GO:0071949">
    <property type="term" value="F:FAD binding"/>
    <property type="evidence" value="ECO:0007669"/>
    <property type="project" value="InterPro"/>
</dbReference>
<dbReference type="AlphaFoldDB" id="A0A542ZNU3"/>
<dbReference type="GO" id="GO:0016491">
    <property type="term" value="F:oxidoreductase activity"/>
    <property type="evidence" value="ECO:0007669"/>
    <property type="project" value="UniProtKB-KW"/>
</dbReference>
<dbReference type="Gene3D" id="3.30.465.10">
    <property type="match status" value="1"/>
</dbReference>
<keyword evidence="3" id="KW-0285">Flavoprotein</keyword>
<dbReference type="InterPro" id="IPR016166">
    <property type="entry name" value="FAD-bd_PCMH"/>
</dbReference>
<comment type="similarity">
    <text evidence="2">Belongs to the oxygen-dependent FAD-linked oxidoreductase family.</text>
</comment>
<dbReference type="InterPro" id="IPR016169">
    <property type="entry name" value="FAD-bd_PCMH_sub2"/>
</dbReference>
<dbReference type="Pfam" id="PF01565">
    <property type="entry name" value="FAD_binding_4"/>
    <property type="match status" value="1"/>
</dbReference>
<sequence length="466" mass="48115">MTSLWEKVRGRAGRMQDTPGTATLQDAGGRTESERGLQAELAAGFHTGFEHTPAAVAAPSDVTEVAQVLVRAREEGHRVTVVGRGHGHLGPIQDGVALLTSRLAGVTVDPVAKTARVGAGSTWAEVISAAAAHALAPVTGSAPGVGAVGYTLGGGLSVLGRTLGWTSDTVRGFEVVTGEGRILTVSQTEHPDLFWALRGGGVRGVVVTAMTIDLFDIATLYGGGLYFGADDAESVVRTFATWSADLPDEFNTSFALLRLPDIEAIPGPLRGRFVVHVRVAALLGSAEAEQILRPVRAAGTPLLDTLTDMPFSAIGSVHADPDQPTTSMTGGILLSDFSVDAAEALLSVAGPASPLPLLGVEIRVMGGALSRAAAEPSAVSGRGAGAHLFVVTPPIADPSAELPFAGAAGAVFVAMQPWATGGTNANFHGMLTERVSTARPWDEETEGRLVHIRDAYDPEGRIATRL</sequence>
<dbReference type="Gene3D" id="3.40.462.20">
    <property type="match status" value="1"/>
</dbReference>
<keyword evidence="4" id="KW-0274">FAD</keyword>
<dbReference type="Gene3D" id="3.30.43.10">
    <property type="entry name" value="Uridine Diphospho-n-acetylenolpyruvylglucosamine Reductase, domain 2"/>
    <property type="match status" value="1"/>
</dbReference>